<sequence>IAFHNRSILPFLSGSEKLFLREKWLLIRVQLLNRELVMEKRFLIKWKTMQPYEYGPRKHNKRRVTV</sequence>
<dbReference type="EMBL" id="JABEZW010223049">
    <property type="protein sequence ID" value="MBA0786463.1"/>
    <property type="molecule type" value="Genomic_DNA"/>
</dbReference>
<dbReference type="Proteomes" id="UP000593568">
    <property type="component" value="Unassembled WGS sequence"/>
</dbReference>
<proteinExistence type="predicted"/>
<reference evidence="1 2" key="1">
    <citation type="journal article" date="2019" name="Genome Biol. Evol.">
        <title>Insights into the evolution of the New World diploid cottons (Gossypium, subgenus Houzingenia) based on genome sequencing.</title>
        <authorList>
            <person name="Grover C.E."/>
            <person name="Arick M.A. 2nd"/>
            <person name="Thrash A."/>
            <person name="Conover J.L."/>
            <person name="Sanders W.S."/>
            <person name="Peterson D.G."/>
            <person name="Frelichowski J.E."/>
            <person name="Scheffler J.A."/>
            <person name="Scheffler B.E."/>
            <person name="Wendel J.F."/>
        </authorList>
    </citation>
    <scope>NUCLEOTIDE SEQUENCE [LARGE SCALE GENOMIC DNA]</scope>
    <source>
        <strain evidence="1">8</strain>
        <tissue evidence="1">Leaf</tissue>
    </source>
</reference>
<comment type="caution">
    <text evidence="1">The sequence shown here is derived from an EMBL/GenBank/DDBJ whole genome shotgun (WGS) entry which is preliminary data.</text>
</comment>
<protein>
    <submittedName>
        <fullName evidence="1">Uncharacterized protein</fullName>
    </submittedName>
</protein>
<dbReference type="AlphaFoldDB" id="A0A7J9FME1"/>
<accession>A0A7J9FME1</accession>
<name>A0A7J9FME1_9ROSI</name>
<gene>
    <name evidence="1" type="ORF">Gotri_006966</name>
</gene>
<keyword evidence="2" id="KW-1185">Reference proteome</keyword>
<feature type="non-terminal residue" evidence="1">
    <location>
        <position position="66"/>
    </location>
</feature>
<evidence type="ECO:0000313" key="1">
    <source>
        <dbReference type="EMBL" id="MBA0786463.1"/>
    </source>
</evidence>
<organism evidence="1 2">
    <name type="scientific">Gossypium trilobum</name>
    <dbReference type="NCBI Taxonomy" id="34281"/>
    <lineage>
        <taxon>Eukaryota</taxon>
        <taxon>Viridiplantae</taxon>
        <taxon>Streptophyta</taxon>
        <taxon>Embryophyta</taxon>
        <taxon>Tracheophyta</taxon>
        <taxon>Spermatophyta</taxon>
        <taxon>Magnoliopsida</taxon>
        <taxon>eudicotyledons</taxon>
        <taxon>Gunneridae</taxon>
        <taxon>Pentapetalae</taxon>
        <taxon>rosids</taxon>
        <taxon>malvids</taxon>
        <taxon>Malvales</taxon>
        <taxon>Malvaceae</taxon>
        <taxon>Malvoideae</taxon>
        <taxon>Gossypium</taxon>
    </lineage>
</organism>
<evidence type="ECO:0000313" key="2">
    <source>
        <dbReference type="Proteomes" id="UP000593568"/>
    </source>
</evidence>